<proteinExistence type="predicted"/>
<dbReference type="AlphaFoldDB" id="A0A269TKK7"/>
<name>A0A269TKK7_9BACT</name>
<dbReference type="Pfam" id="PF04200">
    <property type="entry name" value="Lipoprotein_17"/>
    <property type="match status" value="2"/>
</dbReference>
<protein>
    <recommendedName>
        <fullName evidence="3">Lipoprotein-associated type-17 domain-containing protein</fullName>
    </recommendedName>
</protein>
<evidence type="ECO:0000313" key="4">
    <source>
        <dbReference type="EMBL" id="PAK21690.1"/>
    </source>
</evidence>
<dbReference type="Proteomes" id="UP000216943">
    <property type="component" value="Unassembled WGS sequence"/>
</dbReference>
<feature type="domain" description="Lipoprotein-associated type-17" evidence="3">
    <location>
        <begin position="276"/>
        <end position="370"/>
    </location>
</feature>
<feature type="region of interest" description="Disordered" evidence="1">
    <location>
        <begin position="473"/>
        <end position="495"/>
    </location>
</feature>
<evidence type="ECO:0000256" key="1">
    <source>
        <dbReference type="SAM" id="MobiDB-lite"/>
    </source>
</evidence>
<dbReference type="EMBL" id="NQNY01000002">
    <property type="protein sequence ID" value="PAK21690.1"/>
    <property type="molecule type" value="Genomic_DNA"/>
</dbReference>
<accession>A0A269TKK7</accession>
<evidence type="ECO:0000259" key="3">
    <source>
        <dbReference type="Pfam" id="PF04200"/>
    </source>
</evidence>
<reference evidence="5" key="1">
    <citation type="submission" date="2017-08" db="EMBL/GenBank/DDBJ databases">
        <authorList>
            <person name="Alvarez-Ponce D."/>
            <person name="Weitzman C.L."/>
            <person name="Tillett R.L."/>
            <person name="Sandmeier F.C."/>
            <person name="Tracy C.R."/>
        </authorList>
    </citation>
    <scope>NUCLEOTIDE SEQUENCE [LARGE SCALE GENOMIC DNA]</scope>
    <source>
        <strain evidence="5">723</strain>
    </source>
</reference>
<comment type="caution">
    <text evidence="4">The sequence shown here is derived from an EMBL/GenBank/DDBJ whole genome shotgun (WGS) entry which is preliminary data.</text>
</comment>
<sequence length="495" mass="53736">MKKIKNKRAMLWIMLPTSFALTAGALIACSNTNADQTLVDDIAKNVKSLTNIKAREKYLTLEDLQTALNDLKTNQGIIDVLDNTKSSSTDYTRNVVSANHSLEITPTIATVDNIKEVVRVSYTLDYNGAKAETELMVHLFTWQPPSTEVKGDEQVINWFKTVKQSYEVADGLKTLLPAQVSEKVSLNDAVTLGALDTLVKTTPIPEGFTTKWAQIAGKENDNDGTTELKLVLTKENKFYGANGLAIDSANDAVGVDVKLTGLETNKNLATTWYTNLKSETEVTLDTLKILLPSESVGDSVLLIQDLSTNLPYKFTVSVTPLAENAFDNVAGTLKVKVSLKKLDQFYLPDGTTVETVDTAGKEVTLKGFSTQVTLAKQWYTNSVKDESIASKSIASSTTDNVTDEMLTALYNPPSRIKTSTVKVTKVTETDSTTTQGSLKVKVTLLLGEQLFNEEGELVTEEQNAGKTVTLSGFSTQVPTVNSGTPGTNETPSDES</sequence>
<feature type="chain" id="PRO_5012470364" description="Lipoprotein-associated type-17 domain-containing protein" evidence="2">
    <location>
        <begin position="35"/>
        <end position="495"/>
    </location>
</feature>
<dbReference type="OrthoDB" id="9908773at2"/>
<dbReference type="PROSITE" id="PS51257">
    <property type="entry name" value="PROKAR_LIPOPROTEIN"/>
    <property type="match status" value="1"/>
</dbReference>
<dbReference type="RefSeq" id="WP_095334524.1">
    <property type="nucleotide sequence ID" value="NZ_NQNY01000002.1"/>
</dbReference>
<keyword evidence="2" id="KW-0732">Signal</keyword>
<feature type="signal peptide" evidence="2">
    <location>
        <begin position="1"/>
        <end position="34"/>
    </location>
</feature>
<organism evidence="4 5">
    <name type="scientific">Mycoplasmopsis agassizii</name>
    <dbReference type="NCBI Taxonomy" id="33922"/>
    <lineage>
        <taxon>Bacteria</taxon>
        <taxon>Bacillati</taxon>
        <taxon>Mycoplasmatota</taxon>
        <taxon>Mycoplasmoidales</taxon>
        <taxon>Metamycoplasmataceae</taxon>
        <taxon>Mycoplasmopsis</taxon>
    </lineage>
</organism>
<feature type="domain" description="Lipoprotein-associated type-17" evidence="3">
    <location>
        <begin position="383"/>
        <end position="475"/>
    </location>
</feature>
<evidence type="ECO:0000313" key="5">
    <source>
        <dbReference type="Proteomes" id="UP000216943"/>
    </source>
</evidence>
<evidence type="ECO:0000256" key="2">
    <source>
        <dbReference type="SAM" id="SignalP"/>
    </source>
</evidence>
<dbReference type="InterPro" id="IPR007326">
    <property type="entry name" value="Lipoprotein-assoc_dom"/>
</dbReference>
<gene>
    <name evidence="4" type="ORF">CJJ23_00960</name>
</gene>